<dbReference type="InterPro" id="IPR043129">
    <property type="entry name" value="ATPase_NBD"/>
</dbReference>
<dbReference type="PANTHER" id="PTHR18964:SF170">
    <property type="entry name" value="SUGAR KINASE"/>
    <property type="match status" value="1"/>
</dbReference>
<dbReference type="SUPFAM" id="SSF53067">
    <property type="entry name" value="Actin-like ATPase domain"/>
    <property type="match status" value="1"/>
</dbReference>
<dbReference type="PANTHER" id="PTHR18964">
    <property type="entry name" value="ROK (REPRESSOR, ORF, KINASE) FAMILY"/>
    <property type="match status" value="1"/>
</dbReference>
<evidence type="ECO:0000313" key="2">
    <source>
        <dbReference type="EMBL" id="MCG3418283.1"/>
    </source>
</evidence>
<evidence type="ECO:0000256" key="1">
    <source>
        <dbReference type="ARBA" id="ARBA00006479"/>
    </source>
</evidence>
<keyword evidence="3" id="KW-1185">Reference proteome</keyword>
<organism evidence="2 3">
    <name type="scientific">Oceanobacillus jordanicus</name>
    <dbReference type="NCBI Taxonomy" id="2867266"/>
    <lineage>
        <taxon>Bacteria</taxon>
        <taxon>Bacillati</taxon>
        <taxon>Bacillota</taxon>
        <taxon>Bacilli</taxon>
        <taxon>Bacillales</taxon>
        <taxon>Bacillaceae</taxon>
        <taxon>Oceanobacillus</taxon>
    </lineage>
</organism>
<dbReference type="Pfam" id="PF00480">
    <property type="entry name" value="ROK"/>
    <property type="match status" value="1"/>
</dbReference>
<accession>A0AAW5B020</accession>
<dbReference type="Proteomes" id="UP001199631">
    <property type="component" value="Unassembled WGS sequence"/>
</dbReference>
<comment type="caution">
    <text evidence="2">The sequence shown here is derived from an EMBL/GenBank/DDBJ whole genome shotgun (WGS) entry which is preliminary data.</text>
</comment>
<evidence type="ECO:0000313" key="3">
    <source>
        <dbReference type="Proteomes" id="UP001199631"/>
    </source>
</evidence>
<dbReference type="CDD" id="cd24152">
    <property type="entry name" value="ASKHA_NBD_ROK-like"/>
    <property type="match status" value="1"/>
</dbReference>
<dbReference type="Gene3D" id="3.30.420.40">
    <property type="match status" value="2"/>
</dbReference>
<gene>
    <name evidence="2" type="ORF">K3T81_03880</name>
</gene>
<reference evidence="2 3" key="1">
    <citation type="journal article" date="2022" name="Evol. Bioinform. Online">
        <title>Draft Genome Sequence of Oceanobacillus jordanicus Strain GSFE11, a Halotolerant Plant Growth-Promoting Bacterial Endophyte Isolated From the Jordan Valley.</title>
        <authorList>
            <person name="Alhindi T."/>
            <person name="Albdaiwi R."/>
        </authorList>
    </citation>
    <scope>NUCLEOTIDE SEQUENCE [LARGE SCALE GENOMIC DNA]</scope>
    <source>
        <strain evidence="2 3">GSFE11</strain>
    </source>
</reference>
<sequence length="306" mass="33496">MNKYLAFDIGGTFLKYGVISEEMGVLETNKVKTPDSLEGLLTAMKEISHLYKDAKGVAVSSPGAVSEDGFIKGSCALRYLHGPNIKQLMEEQLNVPIFMENDAHCAGYAEFWKGNAKGKKDVLVMVLGTGIGGAVFKNGVLHKGANLHGGEFGYMLLNTAVQNSNDVWSRRASTKALVKEVARQKNIDMASLSGEQVFSMAEAGDKVCLEALDRFYHILAVGIYNLQYIYDPEIILIGGGISAREDLIDNINEKLDGIMEAVDLAKIKPTIASCHFRQDANLLGAVYGWLKERDGCIRRINTKLNN</sequence>
<dbReference type="RefSeq" id="WP_238018371.1">
    <property type="nucleotide sequence ID" value="NZ_JAIFZM010000002.1"/>
</dbReference>
<dbReference type="InterPro" id="IPR000600">
    <property type="entry name" value="ROK"/>
</dbReference>
<comment type="similarity">
    <text evidence="1">Belongs to the ROK (NagC/XylR) family.</text>
</comment>
<name>A0AAW5B020_9BACI</name>
<proteinExistence type="inferred from homology"/>
<dbReference type="EMBL" id="JAIFZM010000002">
    <property type="protein sequence ID" value="MCG3418283.1"/>
    <property type="molecule type" value="Genomic_DNA"/>
</dbReference>
<dbReference type="AlphaFoldDB" id="A0AAW5B020"/>
<protein>
    <submittedName>
        <fullName evidence="2">ROK family protein</fullName>
    </submittedName>
</protein>